<dbReference type="HAMAP" id="MF_00688">
    <property type="entry name" value="Leu_Phe_trans"/>
    <property type="match status" value="1"/>
</dbReference>
<sequence>MRVVQLSPHSLLFPAPESALREPNGLLAVGGDLSPARLMSAYRCGIFPWFNPGEMILWWSPDPRAVLFPAELHISRSMRRFLRHCPFRFTLNHAFDQVIEACAEDRSDGTWIGPQVARAYHRLHAEGLAHSIEVWQGGALVGGMYGVAQGRLFCGESMFSRCTNASKAAMVMFCHHFVGHGGQLLDCQVLNDHTASLGATEIPRRAFLTALREMQQQPLAEGCWQKQELCLPAVLPPAGKPGHSP</sequence>
<protein>
    <recommendedName>
        <fullName evidence="11 15">Leucyl/phenylalanyl-tRNA--protein transferase</fullName>
        <ecNumber evidence="10 15">2.3.2.6</ecNumber>
    </recommendedName>
    <alternativeName>
        <fullName evidence="12 15">L/F-transferase</fullName>
    </alternativeName>
    <alternativeName>
        <fullName evidence="13 15">Leucyltransferase</fullName>
    </alternativeName>
    <alternativeName>
        <fullName evidence="14 15">Phenyalanyltransferase</fullName>
    </alternativeName>
</protein>
<evidence type="ECO:0000256" key="8">
    <source>
        <dbReference type="ARBA" id="ARBA00054043"/>
    </source>
</evidence>
<dbReference type="GO" id="GO:0005737">
    <property type="term" value="C:cytoplasm"/>
    <property type="evidence" value="ECO:0007669"/>
    <property type="project" value="UniProtKB-SubCell"/>
</dbReference>
<organism evidence="16 17">
    <name type="scientific">Chimaeribacter californicus</name>
    <dbReference type="NCBI Taxonomy" id="2060067"/>
    <lineage>
        <taxon>Bacteria</taxon>
        <taxon>Pseudomonadati</taxon>
        <taxon>Pseudomonadota</taxon>
        <taxon>Gammaproteobacteria</taxon>
        <taxon>Enterobacterales</taxon>
        <taxon>Yersiniaceae</taxon>
        <taxon>Chimaeribacter</taxon>
    </lineage>
</organism>
<dbReference type="InterPro" id="IPR042203">
    <property type="entry name" value="Leu/Phe-tRNA_Trfase_C"/>
</dbReference>
<dbReference type="EMBL" id="PJZF01000001">
    <property type="protein sequence ID" value="PLR41803.1"/>
    <property type="molecule type" value="Genomic_DNA"/>
</dbReference>
<evidence type="ECO:0000256" key="11">
    <source>
        <dbReference type="ARBA" id="ARBA00074372"/>
    </source>
</evidence>
<proteinExistence type="inferred from homology"/>
<dbReference type="Pfam" id="PF03588">
    <property type="entry name" value="Leu_Phe_trans"/>
    <property type="match status" value="1"/>
</dbReference>
<evidence type="ECO:0000256" key="3">
    <source>
        <dbReference type="ARBA" id="ARBA00022679"/>
    </source>
</evidence>
<evidence type="ECO:0000313" key="16">
    <source>
        <dbReference type="EMBL" id="PLR41803.1"/>
    </source>
</evidence>
<reference evidence="16 17" key="1">
    <citation type="submission" date="2017-12" db="EMBL/GenBank/DDBJ databases">
        <title>Characterization of six clinical isolates of Enterochimera gen. nov., a novel genus of the Yersiniaciae family and the three species Enterochimera arupensis sp. nov., Enterochimera coloradensis sp. nov, and Enterochimera californica sp. nov.</title>
        <authorList>
            <person name="Rossi A."/>
            <person name="Fisher M."/>
        </authorList>
    </citation>
    <scope>NUCLEOTIDE SEQUENCE [LARGE SCALE GENOMIC DNA]</scope>
    <source>
        <strain evidence="17">2015-Iso6</strain>
    </source>
</reference>
<dbReference type="GO" id="GO:0008914">
    <property type="term" value="F:leucyl-tRNA--protein transferase activity"/>
    <property type="evidence" value="ECO:0007669"/>
    <property type="project" value="UniProtKB-UniRule"/>
</dbReference>
<keyword evidence="4 15" id="KW-0012">Acyltransferase</keyword>
<dbReference type="AlphaFoldDB" id="A0A2N5EGY0"/>
<evidence type="ECO:0000256" key="9">
    <source>
        <dbReference type="ARBA" id="ARBA00061535"/>
    </source>
</evidence>
<keyword evidence="2 15" id="KW-0963">Cytoplasm</keyword>
<evidence type="ECO:0000256" key="7">
    <source>
        <dbReference type="ARBA" id="ARBA00051538"/>
    </source>
</evidence>
<dbReference type="InterPro" id="IPR042221">
    <property type="entry name" value="Leu/Phe-tRNA_Trfase_N"/>
</dbReference>
<evidence type="ECO:0000256" key="4">
    <source>
        <dbReference type="ARBA" id="ARBA00023315"/>
    </source>
</evidence>
<evidence type="ECO:0000256" key="6">
    <source>
        <dbReference type="ARBA" id="ARBA00050652"/>
    </source>
</evidence>
<comment type="catalytic activity">
    <reaction evidence="5 15">
        <text>L-phenylalanyl-tRNA(Phe) + an N-terminal L-alpha-aminoacyl-[protein] = an N-terminal L-phenylalanyl-L-alpha-aminoacyl-[protein] + tRNA(Phe)</text>
        <dbReference type="Rhea" id="RHEA:43632"/>
        <dbReference type="Rhea" id="RHEA-COMP:9668"/>
        <dbReference type="Rhea" id="RHEA-COMP:9699"/>
        <dbReference type="Rhea" id="RHEA-COMP:10636"/>
        <dbReference type="Rhea" id="RHEA-COMP:10637"/>
        <dbReference type="ChEBI" id="CHEBI:78442"/>
        <dbReference type="ChEBI" id="CHEBI:78531"/>
        <dbReference type="ChEBI" id="CHEBI:78597"/>
        <dbReference type="ChEBI" id="CHEBI:83561"/>
        <dbReference type="EC" id="2.3.2.6"/>
    </reaction>
</comment>
<evidence type="ECO:0000256" key="13">
    <source>
        <dbReference type="ARBA" id="ARBA00077165"/>
    </source>
</evidence>
<comment type="function">
    <text evidence="8 15">Functions in the N-end rule pathway of protein degradation where it conjugates Leu, Phe and, less efficiently, Met from aminoacyl-tRNAs to the N-termini of proteins containing an N-terminal arginine or lysine.</text>
</comment>
<dbReference type="Proteomes" id="UP000234240">
    <property type="component" value="Unassembled WGS sequence"/>
</dbReference>
<dbReference type="NCBIfam" id="TIGR00667">
    <property type="entry name" value="aat"/>
    <property type="match status" value="1"/>
</dbReference>
<dbReference type="EC" id="2.3.2.6" evidence="10 15"/>
<dbReference type="Gene3D" id="3.40.630.70">
    <property type="entry name" value="Leucyl/phenylalanyl-tRNA-protein transferase, C-terminal domain"/>
    <property type="match status" value="1"/>
</dbReference>
<keyword evidence="3 15" id="KW-0808">Transferase</keyword>
<comment type="catalytic activity">
    <reaction evidence="7 15">
        <text>N-terminal L-lysyl-[protein] + L-leucyl-tRNA(Leu) = N-terminal L-leucyl-L-lysyl-[protein] + tRNA(Leu) + H(+)</text>
        <dbReference type="Rhea" id="RHEA:12340"/>
        <dbReference type="Rhea" id="RHEA-COMP:9613"/>
        <dbReference type="Rhea" id="RHEA-COMP:9622"/>
        <dbReference type="Rhea" id="RHEA-COMP:12670"/>
        <dbReference type="Rhea" id="RHEA-COMP:12671"/>
        <dbReference type="ChEBI" id="CHEBI:15378"/>
        <dbReference type="ChEBI" id="CHEBI:65249"/>
        <dbReference type="ChEBI" id="CHEBI:78442"/>
        <dbReference type="ChEBI" id="CHEBI:78494"/>
        <dbReference type="ChEBI" id="CHEBI:133043"/>
        <dbReference type="EC" id="2.3.2.6"/>
    </reaction>
</comment>
<evidence type="ECO:0000256" key="10">
    <source>
        <dbReference type="ARBA" id="ARBA00066767"/>
    </source>
</evidence>
<evidence type="ECO:0000256" key="5">
    <source>
        <dbReference type="ARBA" id="ARBA00050607"/>
    </source>
</evidence>
<dbReference type="PANTHER" id="PTHR30098:SF2">
    <property type="entry name" value="LEUCYL_PHENYLALANYL-TRNA--PROTEIN TRANSFERASE"/>
    <property type="match status" value="1"/>
</dbReference>
<comment type="subcellular location">
    <subcellularLocation>
        <location evidence="1 15">Cytoplasm</location>
    </subcellularLocation>
</comment>
<comment type="caution">
    <text evidence="16">The sequence shown here is derived from an EMBL/GenBank/DDBJ whole genome shotgun (WGS) entry which is preliminary data.</text>
</comment>
<evidence type="ECO:0000256" key="12">
    <source>
        <dbReference type="ARBA" id="ARBA00077136"/>
    </source>
</evidence>
<evidence type="ECO:0000256" key="14">
    <source>
        <dbReference type="ARBA" id="ARBA00083640"/>
    </source>
</evidence>
<dbReference type="GO" id="GO:0030163">
    <property type="term" value="P:protein catabolic process"/>
    <property type="evidence" value="ECO:0007669"/>
    <property type="project" value="UniProtKB-UniRule"/>
</dbReference>
<evidence type="ECO:0000313" key="17">
    <source>
        <dbReference type="Proteomes" id="UP000234240"/>
    </source>
</evidence>
<dbReference type="InterPro" id="IPR016181">
    <property type="entry name" value="Acyl_CoA_acyltransferase"/>
</dbReference>
<evidence type="ECO:0000256" key="15">
    <source>
        <dbReference type="HAMAP-Rule" id="MF_00688"/>
    </source>
</evidence>
<accession>A0A2N5EGY0</accession>
<dbReference type="OrthoDB" id="9790282at2"/>
<dbReference type="FunFam" id="3.30.70.3550:FF:000001">
    <property type="entry name" value="Leucyl/phenylalanyl-tRNA--protein transferase"/>
    <property type="match status" value="1"/>
</dbReference>
<dbReference type="RefSeq" id="WP_101814650.1">
    <property type="nucleotide sequence ID" value="NZ_PJZF01000001.1"/>
</dbReference>
<dbReference type="PANTHER" id="PTHR30098">
    <property type="entry name" value="LEUCYL/PHENYLALANYL-TRNA--PROTEIN TRANSFERASE"/>
    <property type="match status" value="1"/>
</dbReference>
<evidence type="ECO:0000256" key="2">
    <source>
        <dbReference type="ARBA" id="ARBA00022490"/>
    </source>
</evidence>
<name>A0A2N5EGY0_9GAMM</name>
<comment type="similarity">
    <text evidence="9 15">Belongs to the L/F-transferase family.</text>
</comment>
<gene>
    <name evidence="15" type="primary">aat</name>
    <name evidence="16" type="ORF">CYR55_00215</name>
</gene>
<dbReference type="InterPro" id="IPR004616">
    <property type="entry name" value="Leu/Phe-tRNA_Trfase"/>
</dbReference>
<dbReference type="Gene3D" id="3.30.70.3550">
    <property type="entry name" value="Leucyl/phenylalanyl-tRNA-protein transferase, N-terminal domain"/>
    <property type="match status" value="1"/>
</dbReference>
<dbReference type="SUPFAM" id="SSF55729">
    <property type="entry name" value="Acyl-CoA N-acyltransferases (Nat)"/>
    <property type="match status" value="1"/>
</dbReference>
<keyword evidence="17" id="KW-1185">Reference proteome</keyword>
<comment type="catalytic activity">
    <reaction evidence="6 15">
        <text>N-terminal L-arginyl-[protein] + L-leucyl-tRNA(Leu) = N-terminal L-leucyl-L-arginyl-[protein] + tRNA(Leu) + H(+)</text>
        <dbReference type="Rhea" id="RHEA:50416"/>
        <dbReference type="Rhea" id="RHEA-COMP:9613"/>
        <dbReference type="Rhea" id="RHEA-COMP:9622"/>
        <dbReference type="Rhea" id="RHEA-COMP:12672"/>
        <dbReference type="Rhea" id="RHEA-COMP:12673"/>
        <dbReference type="ChEBI" id="CHEBI:15378"/>
        <dbReference type="ChEBI" id="CHEBI:64719"/>
        <dbReference type="ChEBI" id="CHEBI:78442"/>
        <dbReference type="ChEBI" id="CHEBI:78494"/>
        <dbReference type="ChEBI" id="CHEBI:133044"/>
        <dbReference type="EC" id="2.3.2.6"/>
    </reaction>
</comment>
<dbReference type="FunFam" id="3.40.630.70:FF:000001">
    <property type="entry name" value="Leucyl/phenylalanyl-tRNA--protein transferase"/>
    <property type="match status" value="1"/>
</dbReference>
<evidence type="ECO:0000256" key="1">
    <source>
        <dbReference type="ARBA" id="ARBA00004496"/>
    </source>
</evidence>